<dbReference type="FunFam" id="3.40.50.300:FF:001091">
    <property type="entry name" value="Probable disease resistance protein At1g61300"/>
    <property type="match status" value="1"/>
</dbReference>
<keyword evidence="15" id="KW-1185">Reference proteome</keyword>
<dbReference type="Pfam" id="PF23559">
    <property type="entry name" value="WHD_DRP"/>
    <property type="match status" value="1"/>
</dbReference>
<evidence type="ECO:0000256" key="4">
    <source>
        <dbReference type="ARBA" id="ARBA00022490"/>
    </source>
</evidence>
<dbReference type="InterPro" id="IPR042197">
    <property type="entry name" value="Apaf_helical"/>
</dbReference>
<dbReference type="Pfam" id="PF23598">
    <property type="entry name" value="LRR_14"/>
    <property type="match status" value="1"/>
</dbReference>
<dbReference type="Gene3D" id="1.10.8.430">
    <property type="entry name" value="Helical domain of apoptotic protease-activating factors"/>
    <property type="match status" value="1"/>
</dbReference>
<dbReference type="AlphaFoldDB" id="A0ABD2YPS2"/>
<dbReference type="Gene3D" id="3.80.10.10">
    <property type="entry name" value="Ribonuclease Inhibitor"/>
    <property type="match status" value="1"/>
</dbReference>
<evidence type="ECO:0000256" key="9">
    <source>
        <dbReference type="ARBA" id="ARBA00022821"/>
    </source>
</evidence>
<dbReference type="InterPro" id="IPR044974">
    <property type="entry name" value="Disease_R_plants"/>
</dbReference>
<proteinExistence type="inferred from homology"/>
<dbReference type="InterPro" id="IPR032675">
    <property type="entry name" value="LRR_dom_sf"/>
</dbReference>
<evidence type="ECO:0000256" key="5">
    <source>
        <dbReference type="ARBA" id="ARBA00022614"/>
    </source>
</evidence>
<accession>A0ABD2YPS2</accession>
<dbReference type="FunFam" id="1.10.10.10:FF:000322">
    <property type="entry name" value="Probable disease resistance protein At1g63360"/>
    <property type="match status" value="1"/>
</dbReference>
<dbReference type="EMBL" id="JBJUIK010000012">
    <property type="protein sequence ID" value="KAL3508906.1"/>
    <property type="molecule type" value="Genomic_DNA"/>
</dbReference>
<dbReference type="SUPFAM" id="SSF52058">
    <property type="entry name" value="L domain-like"/>
    <property type="match status" value="1"/>
</dbReference>
<sequence length="1163" mass="133467">MAASNLVDPILNDLEVLQYNLKRSHVIDLHRCFRSVKRDLPFLKTFLVWSRMWRNEDVYAGSYNYLRKVDMAYFCSIVEDTLKRYGKQIQSFCSSTLSSESFSDSYGGFMRRVVSKFEKSIKSFRQTIVYVCINLSYDFSSLQLLSSSCWIVMSDDELVDLLDSVLHSLVYLLSGEMIDIKADFFAAFHPHVEVLEDKLTTLKNFMGFAKFFCVEEVEGAGRNLEHLLTHIQFVAMNAARLAYMYYVGYDRFSEVPMKTLSTMTKSLQIQKRNPVDIQIYETYIKVLITCSLQTAKMDKHILRDFSDSLISCLWELLLFSTSFMVSVKAQMQTIYEGLRFFRSILLRKPQDELDGKIVTILREAAIAICSLNLNEANKVHDVGSSSMIRDSPSGDCCAMLVNINRDIQLIKSQIAGSNMIEEGLPSYKIFEEEEFHKTSSRKTSEGRVPTTHEVVVELKDEAEKVIDRVVRGSKNLEIIPIVGMPGLGKTTLAKKVYNNPSIVHHFHIRLWCSVSQVYNKKGLLLQMLLDDVEYSKENEELKNMNEEDLLAKLKQKLKRHRYLVVFDDVWDIGVWNDLKLSFPDEKNCSRILFTSRFSNVASEDEFGMEPHNLRPLNESESWELLHKKVFGKKDCPQALQGLGIEIAKNCKGLPLTIVIIAGILATKHDAWDEVAESFTSTIVYGTKRCKDMVDLSYKHLPHYLKPCLLYFGAFPEDQEIHAKKLVSLWIAEGSVQNTEQKRLEDVAEEYLMELIERNLVMVAKQRSIGGVKACCIHDLLHEFCKAKSKEENFLQVLHGYEELSTFNELPNLERLSIWSEHFRKSKLFCPRTHTLLLFNPIGSSVWISDITSVFCIYKHLRVLDLEQIILRVEVFPMEVESLVELRYLGIGGEMRYIPPSIENLSNLETFIVKSGFYSVSLPDAIWNMTKLRHLYILGWDHSSYLTSGNLENTSVLDNLDTFSTLLVSLDQVENIVGKIPNIRELKIQLSEAEESMGYCNMSPLQSLESLEVSTVSLPPNHVEFSFPMTLKELALKGLLLSWSKIQLIGELPNLEVLKLLNQSFTGERWDLTVGGFVKLRLLSLDGLDVVEWTDTGCDDSFPCLQKLVLAYVFQLERVPRCLERCSLEEILVKQCSDTVKSLVKKIEEEQKRYGYENLKIHID</sequence>
<evidence type="ECO:0000256" key="3">
    <source>
        <dbReference type="ARBA" id="ARBA00008894"/>
    </source>
</evidence>
<evidence type="ECO:0000259" key="13">
    <source>
        <dbReference type="Pfam" id="PF23598"/>
    </source>
</evidence>
<dbReference type="InterPro" id="IPR058922">
    <property type="entry name" value="WHD_DRP"/>
</dbReference>
<keyword evidence="6" id="KW-0381">Hypersensitive response</keyword>
<keyword evidence="9" id="KW-0611">Plant defense</keyword>
<comment type="subcellular location">
    <subcellularLocation>
        <location evidence="2">Cytoplasm</location>
    </subcellularLocation>
</comment>
<dbReference type="SUPFAM" id="SSF52540">
    <property type="entry name" value="P-loop containing nucleoside triphosphate hydrolases"/>
    <property type="match status" value="1"/>
</dbReference>
<dbReference type="InterPro" id="IPR002182">
    <property type="entry name" value="NB-ARC"/>
</dbReference>
<evidence type="ECO:0000313" key="15">
    <source>
        <dbReference type="Proteomes" id="UP001630127"/>
    </source>
</evidence>
<reference evidence="14 15" key="1">
    <citation type="submission" date="2024-11" db="EMBL/GenBank/DDBJ databases">
        <title>A near-complete genome assembly of Cinchona calisaya.</title>
        <authorList>
            <person name="Lian D.C."/>
            <person name="Zhao X.W."/>
            <person name="Wei L."/>
        </authorList>
    </citation>
    <scope>NUCLEOTIDE SEQUENCE [LARGE SCALE GENOMIC DNA]</scope>
    <source>
        <tissue evidence="14">Nenye</tissue>
    </source>
</reference>
<organism evidence="14 15">
    <name type="scientific">Cinchona calisaya</name>
    <dbReference type="NCBI Taxonomy" id="153742"/>
    <lineage>
        <taxon>Eukaryota</taxon>
        <taxon>Viridiplantae</taxon>
        <taxon>Streptophyta</taxon>
        <taxon>Embryophyta</taxon>
        <taxon>Tracheophyta</taxon>
        <taxon>Spermatophyta</taxon>
        <taxon>Magnoliopsida</taxon>
        <taxon>eudicotyledons</taxon>
        <taxon>Gunneridae</taxon>
        <taxon>Pentapetalae</taxon>
        <taxon>asterids</taxon>
        <taxon>lamiids</taxon>
        <taxon>Gentianales</taxon>
        <taxon>Rubiaceae</taxon>
        <taxon>Cinchonoideae</taxon>
        <taxon>Cinchoneae</taxon>
        <taxon>Cinchona</taxon>
    </lineage>
</organism>
<keyword evidence="8" id="KW-0547">Nucleotide-binding</keyword>
<dbReference type="InterPro" id="IPR055414">
    <property type="entry name" value="LRR_R13L4/SHOC2-like"/>
</dbReference>
<dbReference type="InterPro" id="IPR027417">
    <property type="entry name" value="P-loop_NTPase"/>
</dbReference>
<evidence type="ECO:0000256" key="8">
    <source>
        <dbReference type="ARBA" id="ARBA00022741"/>
    </source>
</evidence>
<keyword evidence="4" id="KW-0963">Cytoplasm</keyword>
<evidence type="ECO:0000259" key="12">
    <source>
        <dbReference type="Pfam" id="PF23559"/>
    </source>
</evidence>
<evidence type="ECO:0000256" key="1">
    <source>
        <dbReference type="ARBA" id="ARBA00002074"/>
    </source>
</evidence>
<evidence type="ECO:0000259" key="11">
    <source>
        <dbReference type="Pfam" id="PF00931"/>
    </source>
</evidence>
<name>A0ABD2YPS2_9GENT</name>
<protein>
    <submittedName>
        <fullName evidence="14">Uncharacterized protein</fullName>
    </submittedName>
</protein>
<feature type="domain" description="NB-ARC" evidence="11">
    <location>
        <begin position="459"/>
        <end position="634"/>
    </location>
</feature>
<dbReference type="Gene3D" id="3.40.50.300">
    <property type="entry name" value="P-loop containing nucleotide triphosphate hydrolases"/>
    <property type="match status" value="1"/>
</dbReference>
<dbReference type="Gene3D" id="1.10.10.10">
    <property type="entry name" value="Winged helix-like DNA-binding domain superfamily/Winged helix DNA-binding domain"/>
    <property type="match status" value="1"/>
</dbReference>
<keyword evidence="7" id="KW-0677">Repeat</keyword>
<gene>
    <name evidence="14" type="ORF">ACH5RR_028307</name>
</gene>
<dbReference type="GO" id="GO:0005524">
    <property type="term" value="F:ATP binding"/>
    <property type="evidence" value="ECO:0007669"/>
    <property type="project" value="UniProtKB-KW"/>
</dbReference>
<comment type="function">
    <text evidence="1">Confers resistance to late blight (Phytophthora infestans) races carrying the avirulence gene Avr1. Resistance proteins guard the plant against pathogens that contain an appropriate avirulence protein via an indirect interaction with this avirulence protein. That triggers a defense system including the hypersensitive response, which restricts the pathogen growth.</text>
</comment>
<comment type="caution">
    <text evidence="14">The sequence shown here is derived from an EMBL/GenBank/DDBJ whole genome shotgun (WGS) entry which is preliminary data.</text>
</comment>
<dbReference type="GO" id="GO:0005737">
    <property type="term" value="C:cytoplasm"/>
    <property type="evidence" value="ECO:0007669"/>
    <property type="project" value="UniProtKB-SubCell"/>
</dbReference>
<dbReference type="PANTHER" id="PTHR23155:SF1152">
    <property type="entry name" value="AAA+ ATPASE DOMAIN-CONTAINING PROTEIN"/>
    <property type="match status" value="1"/>
</dbReference>
<dbReference type="Proteomes" id="UP001630127">
    <property type="component" value="Unassembled WGS sequence"/>
</dbReference>
<dbReference type="PRINTS" id="PR00364">
    <property type="entry name" value="DISEASERSIST"/>
</dbReference>
<feature type="domain" description="Disease resistance protein winged helix" evidence="12">
    <location>
        <begin position="714"/>
        <end position="783"/>
    </location>
</feature>
<dbReference type="Pfam" id="PF00931">
    <property type="entry name" value="NB-ARC"/>
    <property type="match status" value="1"/>
</dbReference>
<dbReference type="PANTHER" id="PTHR23155">
    <property type="entry name" value="DISEASE RESISTANCE PROTEIN RP"/>
    <property type="match status" value="1"/>
</dbReference>
<comment type="similarity">
    <text evidence="3">Belongs to the disease resistance NB-LRR family.</text>
</comment>
<evidence type="ECO:0000256" key="2">
    <source>
        <dbReference type="ARBA" id="ARBA00004496"/>
    </source>
</evidence>
<keyword evidence="10" id="KW-0067">ATP-binding</keyword>
<dbReference type="GO" id="GO:0009626">
    <property type="term" value="P:plant-type hypersensitive response"/>
    <property type="evidence" value="ECO:0007669"/>
    <property type="project" value="UniProtKB-KW"/>
</dbReference>
<evidence type="ECO:0000313" key="14">
    <source>
        <dbReference type="EMBL" id="KAL3508906.1"/>
    </source>
</evidence>
<dbReference type="GO" id="GO:0051607">
    <property type="term" value="P:defense response to virus"/>
    <property type="evidence" value="ECO:0007669"/>
    <property type="project" value="UniProtKB-ARBA"/>
</dbReference>
<feature type="domain" description="Disease resistance R13L4/SHOC-2-like LRR" evidence="13">
    <location>
        <begin position="856"/>
        <end position="1135"/>
    </location>
</feature>
<keyword evidence="5" id="KW-0433">Leucine-rich repeat</keyword>
<evidence type="ECO:0000256" key="10">
    <source>
        <dbReference type="ARBA" id="ARBA00022840"/>
    </source>
</evidence>
<dbReference type="InterPro" id="IPR036388">
    <property type="entry name" value="WH-like_DNA-bd_sf"/>
</dbReference>
<evidence type="ECO:0000256" key="6">
    <source>
        <dbReference type="ARBA" id="ARBA00022667"/>
    </source>
</evidence>
<evidence type="ECO:0000256" key="7">
    <source>
        <dbReference type="ARBA" id="ARBA00022737"/>
    </source>
</evidence>